<dbReference type="AlphaFoldDB" id="A0A3D0WB93"/>
<evidence type="ECO:0000313" key="3">
    <source>
        <dbReference type="Proteomes" id="UP000262699"/>
    </source>
</evidence>
<keyword evidence="1" id="KW-1133">Transmembrane helix</keyword>
<accession>A0A3D0WB93</accession>
<keyword evidence="1" id="KW-0472">Membrane</keyword>
<dbReference type="Proteomes" id="UP000262699">
    <property type="component" value="Unassembled WGS sequence"/>
</dbReference>
<dbReference type="EMBL" id="DOYJ01000184">
    <property type="protein sequence ID" value="HCB75809.1"/>
    <property type="molecule type" value="Genomic_DNA"/>
</dbReference>
<feature type="transmembrane region" description="Helical" evidence="1">
    <location>
        <begin position="48"/>
        <end position="74"/>
    </location>
</feature>
<reference evidence="2 3" key="1">
    <citation type="journal article" date="2018" name="Nat. Biotechnol.">
        <title>A standardized bacterial taxonomy based on genome phylogeny substantially revises the tree of life.</title>
        <authorList>
            <person name="Parks D.H."/>
            <person name="Chuvochina M."/>
            <person name="Waite D.W."/>
            <person name="Rinke C."/>
            <person name="Skarshewski A."/>
            <person name="Chaumeil P.A."/>
            <person name="Hugenholtz P."/>
        </authorList>
    </citation>
    <scope>NUCLEOTIDE SEQUENCE [LARGE SCALE GENOMIC DNA]</scope>
    <source>
        <strain evidence="2">UBA9015</strain>
    </source>
</reference>
<gene>
    <name evidence="2" type="ORF">DEP91_06490</name>
</gene>
<organism evidence="2 3">
    <name type="scientific">Sphingomonas bacterium</name>
    <dbReference type="NCBI Taxonomy" id="1895847"/>
    <lineage>
        <taxon>Bacteria</taxon>
        <taxon>Pseudomonadati</taxon>
        <taxon>Pseudomonadota</taxon>
        <taxon>Alphaproteobacteria</taxon>
        <taxon>Sphingomonadales</taxon>
        <taxon>Sphingomonadaceae</taxon>
        <taxon>Sphingomonas</taxon>
    </lineage>
</organism>
<evidence type="ECO:0000313" key="2">
    <source>
        <dbReference type="EMBL" id="HCB75809.1"/>
    </source>
</evidence>
<proteinExistence type="predicted"/>
<comment type="caution">
    <text evidence="2">The sequence shown here is derived from an EMBL/GenBank/DDBJ whole genome shotgun (WGS) entry which is preliminary data.</text>
</comment>
<sequence>MATSPTEEPGIAALAMQAVDDAKRWARAEVAYGKALVSERGKDAGLGIGLAIAAAGIAQAALAALLVGLVLTLAPHVGTGIATLIVVIAALVVTAILGLLGLSRIRRAFGGAA</sequence>
<evidence type="ECO:0000256" key="1">
    <source>
        <dbReference type="SAM" id="Phobius"/>
    </source>
</evidence>
<dbReference type="Pfam" id="PF07332">
    <property type="entry name" value="Phage_holin_3_6"/>
    <property type="match status" value="1"/>
</dbReference>
<dbReference type="InterPro" id="IPR009937">
    <property type="entry name" value="Phage_holin_3_6"/>
</dbReference>
<protein>
    <recommendedName>
        <fullName evidence="4">Phage holin family protein</fullName>
    </recommendedName>
</protein>
<keyword evidence="1" id="KW-0812">Transmembrane</keyword>
<feature type="transmembrane region" description="Helical" evidence="1">
    <location>
        <begin position="80"/>
        <end position="102"/>
    </location>
</feature>
<evidence type="ECO:0008006" key="4">
    <source>
        <dbReference type="Google" id="ProtNLM"/>
    </source>
</evidence>
<name>A0A3D0WB93_9SPHN</name>